<dbReference type="Proteomes" id="UP000178429">
    <property type="component" value="Unassembled WGS sequence"/>
</dbReference>
<dbReference type="EMBL" id="MGHL01000001">
    <property type="protein sequence ID" value="OGM70936.1"/>
    <property type="molecule type" value="Genomic_DNA"/>
</dbReference>
<dbReference type="AlphaFoldDB" id="A0A1F8C3S0"/>
<accession>A0A1F8C3S0</accession>
<evidence type="ECO:0000313" key="1">
    <source>
        <dbReference type="EMBL" id="OGM70936.1"/>
    </source>
</evidence>
<sequence>MSPLERAKLVISLELKVMAEPVSENGVSSIEGEIKQVVAACPNSQIREYNSYLELKNSIWRILMLIELDLSDLRTFDGRMMVARHLLVISPTLETCLQIVKAKQGNDLDREWDALLYQLDSLALVKIEGERLVLSVPLFADVLRLFKERFVERTKEINGYIELIKGLEQKYFEGMEIISRDSKHPTGVITRAKKAIGEIAENHNKELKEMVDGFNLLGMGIKTYKWEQINEFLVEAKDDFDNEWVEKELAKYEERA</sequence>
<gene>
    <name evidence="1" type="ORF">A2975_01535</name>
</gene>
<protein>
    <submittedName>
        <fullName evidence="1">Uncharacterized protein</fullName>
    </submittedName>
</protein>
<reference evidence="1 2" key="1">
    <citation type="journal article" date="2016" name="Nat. Commun.">
        <title>Thousands of microbial genomes shed light on interconnected biogeochemical processes in an aquifer system.</title>
        <authorList>
            <person name="Anantharaman K."/>
            <person name="Brown C.T."/>
            <person name="Hug L.A."/>
            <person name="Sharon I."/>
            <person name="Castelle C.J."/>
            <person name="Probst A.J."/>
            <person name="Thomas B.C."/>
            <person name="Singh A."/>
            <person name="Wilkins M.J."/>
            <person name="Karaoz U."/>
            <person name="Brodie E.L."/>
            <person name="Williams K.H."/>
            <person name="Hubbard S.S."/>
            <person name="Banfield J.F."/>
        </authorList>
    </citation>
    <scope>NUCLEOTIDE SEQUENCE [LARGE SCALE GENOMIC DNA]</scope>
</reference>
<organism evidence="1 2">
    <name type="scientific">Candidatus Woesebacteria bacterium RIFCSPLOWO2_01_FULL_44_14</name>
    <dbReference type="NCBI Taxonomy" id="1802525"/>
    <lineage>
        <taxon>Bacteria</taxon>
        <taxon>Candidatus Woeseibacteriota</taxon>
    </lineage>
</organism>
<proteinExistence type="predicted"/>
<evidence type="ECO:0000313" key="2">
    <source>
        <dbReference type="Proteomes" id="UP000178429"/>
    </source>
</evidence>
<name>A0A1F8C3S0_9BACT</name>
<comment type="caution">
    <text evidence="1">The sequence shown here is derived from an EMBL/GenBank/DDBJ whole genome shotgun (WGS) entry which is preliminary data.</text>
</comment>
<dbReference type="STRING" id="1802525.A2975_01535"/>